<dbReference type="Gene3D" id="3.20.170.30">
    <property type="match status" value="1"/>
</dbReference>
<accession>A0A9Q9UP02</accession>
<dbReference type="SUPFAM" id="SSF56399">
    <property type="entry name" value="ADP-ribosylation"/>
    <property type="match status" value="1"/>
</dbReference>
<dbReference type="GO" id="GO:0016740">
    <property type="term" value="F:transferase activity"/>
    <property type="evidence" value="ECO:0007669"/>
    <property type="project" value="InterPro"/>
</dbReference>
<feature type="region of interest" description="Disordered" evidence="1">
    <location>
        <begin position="170"/>
        <end position="217"/>
    </location>
</feature>
<evidence type="ECO:0000313" key="2">
    <source>
        <dbReference type="EMBL" id="VWB29796.1"/>
    </source>
</evidence>
<evidence type="ECO:0000313" key="3">
    <source>
        <dbReference type="Proteomes" id="UP000494172"/>
    </source>
</evidence>
<dbReference type="InterPro" id="IPR042081">
    <property type="entry name" value="RNA_2'-PTrans_C"/>
</dbReference>
<protein>
    <submittedName>
        <fullName evidence="2">RNA 2'-phosphotransferase</fullName>
    </submittedName>
</protein>
<evidence type="ECO:0000256" key="1">
    <source>
        <dbReference type="SAM" id="MobiDB-lite"/>
    </source>
</evidence>
<dbReference type="AlphaFoldDB" id="A0A9Q9UP02"/>
<name>A0A9Q9UP02_9BURK</name>
<dbReference type="EMBL" id="CABVPX010000004">
    <property type="protein sequence ID" value="VWB29796.1"/>
    <property type="molecule type" value="Genomic_DNA"/>
</dbReference>
<feature type="compositionally biased region" description="Low complexity" evidence="1">
    <location>
        <begin position="180"/>
        <end position="202"/>
    </location>
</feature>
<comment type="caution">
    <text evidence="2">The sequence shown here is derived from an EMBL/GenBank/DDBJ whole genome shotgun (WGS) entry which is preliminary data.</text>
</comment>
<dbReference type="InterPro" id="IPR002745">
    <property type="entry name" value="Ptrans_KptA/Tpt1"/>
</dbReference>
<dbReference type="Pfam" id="PF01885">
    <property type="entry name" value="PTS_2-RNA"/>
    <property type="match status" value="1"/>
</dbReference>
<sequence>MTLIQLRRRVCRQQAQRARPSFGSGDECRELYMEPVPLRGGSMQFNASKFATIEKSGSRNGQGWRDHKRMKVAGAFVPRRYPAVQPPERLYHGTATRFLDSIRAQGLKPGTRHHVHLSCRHPDCAGCRRALRRAGDSRSRCATHAPAGPRVLRRRKRRLANRCRAGRLPYGDRYAGGLNRPPLTTARTSTRSTATAPRKAASNTACPSARNATRESA</sequence>
<organism evidence="2 3">
    <name type="scientific">Burkholderia arboris</name>
    <dbReference type="NCBI Taxonomy" id="488730"/>
    <lineage>
        <taxon>Bacteria</taxon>
        <taxon>Pseudomonadati</taxon>
        <taxon>Pseudomonadota</taxon>
        <taxon>Betaproteobacteria</taxon>
        <taxon>Burkholderiales</taxon>
        <taxon>Burkholderiaceae</taxon>
        <taxon>Burkholderia</taxon>
        <taxon>Burkholderia cepacia complex</taxon>
    </lineage>
</organism>
<reference evidence="2 3" key="1">
    <citation type="submission" date="2019-09" db="EMBL/GenBank/DDBJ databases">
        <authorList>
            <person name="Depoorter E."/>
        </authorList>
    </citation>
    <scope>NUCLEOTIDE SEQUENCE [LARGE SCALE GENOMIC DNA]</scope>
    <source>
        <strain evidence="2">LMG 24066</strain>
    </source>
</reference>
<proteinExistence type="predicted"/>
<dbReference type="Proteomes" id="UP000494172">
    <property type="component" value="Unassembled WGS sequence"/>
</dbReference>
<gene>
    <name evidence="2" type="ORF">BAR24066_01258</name>
</gene>